<evidence type="ECO:0000256" key="5">
    <source>
        <dbReference type="ARBA" id="ARBA00022694"/>
    </source>
</evidence>
<name>A0A8A0RPF0_9FIRM</name>
<keyword evidence="12" id="KW-1185">Reference proteome</keyword>
<proteinExistence type="inferred from homology"/>
<evidence type="ECO:0000256" key="8">
    <source>
        <dbReference type="ARBA" id="ARBA00022840"/>
    </source>
</evidence>
<evidence type="ECO:0000256" key="6">
    <source>
        <dbReference type="ARBA" id="ARBA00022723"/>
    </source>
</evidence>
<evidence type="ECO:0000256" key="2">
    <source>
        <dbReference type="ARBA" id="ARBA00007599"/>
    </source>
</evidence>
<dbReference type="InterPro" id="IPR027417">
    <property type="entry name" value="P-loop_NTPase"/>
</dbReference>
<dbReference type="Gene3D" id="3.40.50.300">
    <property type="entry name" value="P-loop containing nucleotide triphosphate hydrolases"/>
    <property type="match status" value="1"/>
</dbReference>
<comment type="similarity">
    <text evidence="2">Belongs to the TsaE family.</text>
</comment>
<dbReference type="SUPFAM" id="SSF52540">
    <property type="entry name" value="P-loop containing nucleoside triphosphate hydrolases"/>
    <property type="match status" value="1"/>
</dbReference>
<dbReference type="Proteomes" id="UP000662904">
    <property type="component" value="Chromosome"/>
</dbReference>
<dbReference type="PANTHER" id="PTHR33540:SF2">
    <property type="entry name" value="TRNA THREONYLCARBAMOYLADENOSINE BIOSYNTHESIS PROTEIN TSAE"/>
    <property type="match status" value="1"/>
</dbReference>
<keyword evidence="7" id="KW-0547">Nucleotide-binding</keyword>
<dbReference type="Pfam" id="PF02367">
    <property type="entry name" value="TsaE"/>
    <property type="match status" value="1"/>
</dbReference>
<dbReference type="EMBL" id="CP059066">
    <property type="protein sequence ID" value="QSQ09287.1"/>
    <property type="molecule type" value="Genomic_DNA"/>
</dbReference>
<dbReference type="GO" id="GO:0046872">
    <property type="term" value="F:metal ion binding"/>
    <property type="evidence" value="ECO:0007669"/>
    <property type="project" value="UniProtKB-KW"/>
</dbReference>
<reference evidence="11" key="1">
    <citation type="submission" date="2020-07" db="EMBL/GenBank/DDBJ databases">
        <title>Koleobacter methoxysyntrophicus gen. nov., sp. nov., a novel anaerobic bacterium isolated from deep subsurface oil field and proposal of Koleobacterales ord. nov. in the phylum Firmicutes.</title>
        <authorList>
            <person name="Sakamoto S."/>
            <person name="Tamaki H."/>
        </authorList>
    </citation>
    <scope>NUCLEOTIDE SEQUENCE</scope>
    <source>
        <strain evidence="11">NRmbB1</strain>
    </source>
</reference>
<evidence type="ECO:0000313" key="12">
    <source>
        <dbReference type="Proteomes" id="UP000662904"/>
    </source>
</evidence>
<gene>
    <name evidence="11" type="primary">tsaE</name>
    <name evidence="11" type="ORF">H0A61_01648</name>
</gene>
<dbReference type="KEGG" id="kme:H0A61_01648"/>
<evidence type="ECO:0000313" key="11">
    <source>
        <dbReference type="EMBL" id="QSQ09287.1"/>
    </source>
</evidence>
<keyword evidence="5" id="KW-0819">tRNA processing</keyword>
<evidence type="ECO:0000256" key="7">
    <source>
        <dbReference type="ARBA" id="ARBA00022741"/>
    </source>
</evidence>
<keyword evidence="4" id="KW-0963">Cytoplasm</keyword>
<protein>
    <recommendedName>
        <fullName evidence="3">tRNA threonylcarbamoyladenosine biosynthesis protein TsaE</fullName>
    </recommendedName>
    <alternativeName>
        <fullName evidence="10">t(6)A37 threonylcarbamoyladenosine biosynthesis protein TsaE</fullName>
    </alternativeName>
</protein>
<dbReference type="RefSeq" id="WP_206706647.1">
    <property type="nucleotide sequence ID" value="NZ_CP059066.1"/>
</dbReference>
<sequence length="157" mass="17732">MLKVISCSPEETAHIGEKIGKLLTAGDLVCLEGPLGAGKTVITQGIAKGLGVKDYINSPTFNIIKEYEGRVPFYHMDLYRLEEADELVDLGYEEYVYGRGVSVIEWADRAIDFLPKERLIINMDYGEDEFSRVIEIIPSGHRYEKLVENLESGLYRL</sequence>
<comment type="subcellular location">
    <subcellularLocation>
        <location evidence="1">Cytoplasm</location>
    </subcellularLocation>
</comment>
<evidence type="ECO:0000256" key="1">
    <source>
        <dbReference type="ARBA" id="ARBA00004496"/>
    </source>
</evidence>
<dbReference type="GO" id="GO:0005524">
    <property type="term" value="F:ATP binding"/>
    <property type="evidence" value="ECO:0007669"/>
    <property type="project" value="UniProtKB-KW"/>
</dbReference>
<dbReference type="NCBIfam" id="TIGR00150">
    <property type="entry name" value="T6A_YjeE"/>
    <property type="match status" value="1"/>
</dbReference>
<dbReference type="InterPro" id="IPR003442">
    <property type="entry name" value="T6A_TsaE"/>
</dbReference>
<dbReference type="PANTHER" id="PTHR33540">
    <property type="entry name" value="TRNA THREONYLCARBAMOYLADENOSINE BIOSYNTHESIS PROTEIN TSAE"/>
    <property type="match status" value="1"/>
</dbReference>
<evidence type="ECO:0000256" key="10">
    <source>
        <dbReference type="ARBA" id="ARBA00032441"/>
    </source>
</evidence>
<dbReference type="AlphaFoldDB" id="A0A8A0RPF0"/>
<organism evidence="11 12">
    <name type="scientific">Koleobacter methoxysyntrophicus</name>
    <dbReference type="NCBI Taxonomy" id="2751313"/>
    <lineage>
        <taxon>Bacteria</taxon>
        <taxon>Bacillati</taxon>
        <taxon>Bacillota</taxon>
        <taxon>Clostridia</taxon>
        <taxon>Koleobacterales</taxon>
        <taxon>Koleobacteraceae</taxon>
        <taxon>Koleobacter</taxon>
    </lineage>
</organism>
<dbReference type="GO" id="GO:0005737">
    <property type="term" value="C:cytoplasm"/>
    <property type="evidence" value="ECO:0007669"/>
    <property type="project" value="UniProtKB-SubCell"/>
</dbReference>
<evidence type="ECO:0000256" key="3">
    <source>
        <dbReference type="ARBA" id="ARBA00019010"/>
    </source>
</evidence>
<evidence type="ECO:0000256" key="4">
    <source>
        <dbReference type="ARBA" id="ARBA00022490"/>
    </source>
</evidence>
<accession>A0A8A0RPF0</accession>
<dbReference type="GO" id="GO:0002949">
    <property type="term" value="P:tRNA threonylcarbamoyladenosine modification"/>
    <property type="evidence" value="ECO:0007669"/>
    <property type="project" value="InterPro"/>
</dbReference>
<keyword evidence="9" id="KW-0460">Magnesium</keyword>
<keyword evidence="6" id="KW-0479">Metal-binding</keyword>
<evidence type="ECO:0000256" key="9">
    <source>
        <dbReference type="ARBA" id="ARBA00022842"/>
    </source>
</evidence>
<keyword evidence="8" id="KW-0067">ATP-binding</keyword>